<organism evidence="2 3">
    <name type="scientific">Arabidopsis thaliana</name>
    <name type="common">Mouse-ear cress</name>
    <dbReference type="NCBI Taxonomy" id="3702"/>
    <lineage>
        <taxon>Eukaryota</taxon>
        <taxon>Viridiplantae</taxon>
        <taxon>Streptophyta</taxon>
        <taxon>Embryophyta</taxon>
        <taxon>Tracheophyta</taxon>
        <taxon>Spermatophyta</taxon>
        <taxon>Magnoliopsida</taxon>
        <taxon>eudicotyledons</taxon>
        <taxon>Gunneridae</taxon>
        <taxon>Pentapetalae</taxon>
        <taxon>rosids</taxon>
        <taxon>malvids</taxon>
        <taxon>Brassicales</taxon>
        <taxon>Brassicaceae</taxon>
        <taxon>Camelineae</taxon>
        <taxon>Arabidopsis</taxon>
    </lineage>
</organism>
<reference evidence="3" key="1">
    <citation type="journal article" date="2016" name="Proc. Natl. Acad. Sci. U.S.A.">
        <title>Chromosome-level assembly of Arabidopsis thaliana Ler reveals the extent of translocation and inversion polymorphisms.</title>
        <authorList>
            <person name="Zapata L."/>
            <person name="Ding J."/>
            <person name="Willing E.M."/>
            <person name="Hartwig B."/>
            <person name="Bezdan D."/>
            <person name="Jiao W.B."/>
            <person name="Patel V."/>
            <person name="Velikkakam James G."/>
            <person name="Koornneef M."/>
            <person name="Ossowski S."/>
            <person name="Schneeberger K."/>
        </authorList>
    </citation>
    <scope>NUCLEOTIDE SEQUENCE [LARGE SCALE GENOMIC DNA]</scope>
    <source>
        <strain evidence="3">cv. Landsberg erecta</strain>
    </source>
</reference>
<keyword evidence="2" id="KW-0150">Chloroplast</keyword>
<evidence type="ECO:0000313" key="2">
    <source>
        <dbReference type="EMBL" id="OAO89305.1"/>
    </source>
</evidence>
<dbReference type="ExpressionAtlas" id="A0A178U6Q7">
    <property type="expression patterns" value="baseline and differential"/>
</dbReference>
<geneLocation type="chloroplast" evidence="2"/>
<dbReference type="EMBL" id="LUHQ01000015">
    <property type="protein sequence ID" value="OAO89305.1"/>
    <property type="molecule type" value="Genomic_DNA"/>
</dbReference>
<dbReference type="Proteomes" id="UP000078284">
    <property type="component" value="Unassembled WGS sequence"/>
</dbReference>
<evidence type="ECO:0000256" key="1">
    <source>
        <dbReference type="SAM" id="MobiDB-lite"/>
    </source>
</evidence>
<feature type="region of interest" description="Disordered" evidence="1">
    <location>
        <begin position="127"/>
        <end position="151"/>
    </location>
</feature>
<proteinExistence type="predicted"/>
<name>A0A178U6Q7_ARATH</name>
<dbReference type="AlphaFoldDB" id="A0A178U6Q7"/>
<gene>
    <name evidence="2" type="ORF">AXX17_ATUG02050</name>
</gene>
<sequence length="164" mass="18380">MGVSLMKGAFKFVFALSHCPYLVHHEEVDEEPYVMVSLERHDDEDSNSLNQRDQESNSQSSIISLFSSISPASLNDSPIVSWNGYAAGNLPQRFSSSSNSSSHTVSASYLAASEWRPVDRGSYEFDERSKIKKGKQVLEEPERNIRQRQMGSGIRFYPVNGEAL</sequence>
<keyword evidence="2" id="KW-0934">Plastid</keyword>
<protein>
    <submittedName>
        <fullName evidence="2">Uncharacterized protein</fullName>
    </submittedName>
</protein>
<evidence type="ECO:0000313" key="3">
    <source>
        <dbReference type="Proteomes" id="UP000078284"/>
    </source>
</evidence>
<feature type="compositionally biased region" description="Basic and acidic residues" evidence="1">
    <location>
        <begin position="136"/>
        <end position="145"/>
    </location>
</feature>
<accession>A0A178U6Q7</accession>
<comment type="caution">
    <text evidence="2">The sequence shown here is derived from an EMBL/GenBank/DDBJ whole genome shotgun (WGS) entry which is preliminary data.</text>
</comment>